<dbReference type="EMBL" id="JAQGDS010000001">
    <property type="protein sequence ID" value="KAJ6264906.1"/>
    <property type="molecule type" value="Genomic_DNA"/>
</dbReference>
<evidence type="ECO:0000313" key="2">
    <source>
        <dbReference type="Proteomes" id="UP001221413"/>
    </source>
</evidence>
<dbReference type="AlphaFoldDB" id="A0AAD6J6B2"/>
<keyword evidence="2" id="KW-1185">Reference proteome</keyword>
<evidence type="ECO:0000313" key="1">
    <source>
        <dbReference type="EMBL" id="KAJ6264906.1"/>
    </source>
</evidence>
<comment type="caution">
    <text evidence="1">The sequence shown here is derived from an EMBL/GenBank/DDBJ whole genome shotgun (WGS) entry which is preliminary data.</text>
</comment>
<gene>
    <name evidence="1" type="ORF">Dda_1059</name>
</gene>
<sequence length="391" mass="44444">MRIKELKKVAKREFQNGRWIPEPPGFWDEDDNFPHRISSKCTDEQMLWHRIGWLEAGYLAKGFHLALKDMKYERIVGHFFGEGWKTDIYKDIIVGNFARVEALHRGGKEFHYNGLEVYCGGREQQYREGEYGPEDVIAGAGNCEWPEQASNERTWTAPVGLWRLIALLGGRKVVVDRMHLCPEGYFKQQSLRERAANIARSRYQREILTTFLAWGVDKGWTQFHEHMHFSFIGKPLLIDDINGSYGYERTHNLALSSSEYALVNADNYAAAVHCIGFDLNLKRELLIQIGMLPRNGTLASGGLELKPRGAVNTDTGDNNNHEGGLPGNYTDIDVIKEIVAGGFESFSQYSNDTRPLIPGPPDLSLPNKPGWEWLQFQLHEIQAPDPLPTSL</sequence>
<protein>
    <submittedName>
        <fullName evidence="1">Uncharacterized protein</fullName>
    </submittedName>
</protein>
<dbReference type="SUPFAM" id="SSF55486">
    <property type="entry name" value="Metalloproteases ('zincins'), catalytic domain"/>
    <property type="match status" value="1"/>
</dbReference>
<proteinExistence type="predicted"/>
<dbReference type="Proteomes" id="UP001221413">
    <property type="component" value="Unassembled WGS sequence"/>
</dbReference>
<name>A0AAD6J6B2_DREDA</name>
<dbReference type="InterPro" id="IPR024079">
    <property type="entry name" value="MetalloPept_cat_dom_sf"/>
</dbReference>
<dbReference type="Gene3D" id="3.40.390.10">
    <property type="entry name" value="Collagenase (Catalytic Domain)"/>
    <property type="match status" value="1"/>
</dbReference>
<organism evidence="1 2">
    <name type="scientific">Drechslerella dactyloides</name>
    <name type="common">Nematode-trapping fungus</name>
    <name type="synonym">Arthrobotrys dactyloides</name>
    <dbReference type="NCBI Taxonomy" id="74499"/>
    <lineage>
        <taxon>Eukaryota</taxon>
        <taxon>Fungi</taxon>
        <taxon>Dikarya</taxon>
        <taxon>Ascomycota</taxon>
        <taxon>Pezizomycotina</taxon>
        <taxon>Orbiliomycetes</taxon>
        <taxon>Orbiliales</taxon>
        <taxon>Orbiliaceae</taxon>
        <taxon>Drechslerella</taxon>
    </lineage>
</organism>
<accession>A0AAD6J6B2</accession>
<dbReference type="GO" id="GO:0008237">
    <property type="term" value="F:metallopeptidase activity"/>
    <property type="evidence" value="ECO:0007669"/>
    <property type="project" value="InterPro"/>
</dbReference>
<reference evidence="1" key="1">
    <citation type="submission" date="2023-01" db="EMBL/GenBank/DDBJ databases">
        <title>The chitinases involved in constricting ring structure development in the nematode-trapping fungus Drechslerella dactyloides.</title>
        <authorList>
            <person name="Wang R."/>
            <person name="Zhang L."/>
            <person name="Tang P."/>
            <person name="Li S."/>
            <person name="Liang L."/>
        </authorList>
    </citation>
    <scope>NUCLEOTIDE SEQUENCE</scope>
    <source>
        <strain evidence="1">YMF1.00031</strain>
    </source>
</reference>